<proteinExistence type="predicted"/>
<gene>
    <name evidence="1" type="ORF">Syun_014444</name>
</gene>
<dbReference type="Proteomes" id="UP001420932">
    <property type="component" value="Unassembled WGS sequence"/>
</dbReference>
<evidence type="ECO:0000313" key="1">
    <source>
        <dbReference type="EMBL" id="KAK9135114.1"/>
    </source>
</evidence>
<evidence type="ECO:0000313" key="2">
    <source>
        <dbReference type="Proteomes" id="UP001420932"/>
    </source>
</evidence>
<dbReference type="AlphaFoldDB" id="A0AAP0P9K5"/>
<sequence>MKAFSFLLIKAESPGDLKGFKLNVVAPSISHLFFLQMDSLLFCRAMEKDICAISNILTLFSRISRQFINKDKSHMAFSSNVSSHLRYHLSTKIGISARDNIEKYLGILMEQFHKKSYTVQLIIDRLTNRVFTWKEKFFSPTGNEVLVRIIAQVILVYSMSTFLLPKKVAYTLQQLIAKYWWSSSHDKASLGRRRSWKWKGLIKARKLQNYGVRWRVDKGGHIHIWKDPWVANKNRTFLWTKRGNYLSKVADLIDQSSNTWNVELINSFFLTGRSESYY</sequence>
<name>A0AAP0P9K5_9MAGN</name>
<dbReference type="PANTHER" id="PTHR33116:SF86">
    <property type="entry name" value="REVERSE TRANSCRIPTASE DOMAIN-CONTAINING PROTEIN"/>
    <property type="match status" value="1"/>
</dbReference>
<protein>
    <submittedName>
        <fullName evidence="1">Uncharacterized protein</fullName>
    </submittedName>
</protein>
<organism evidence="1 2">
    <name type="scientific">Stephania yunnanensis</name>
    <dbReference type="NCBI Taxonomy" id="152371"/>
    <lineage>
        <taxon>Eukaryota</taxon>
        <taxon>Viridiplantae</taxon>
        <taxon>Streptophyta</taxon>
        <taxon>Embryophyta</taxon>
        <taxon>Tracheophyta</taxon>
        <taxon>Spermatophyta</taxon>
        <taxon>Magnoliopsida</taxon>
        <taxon>Ranunculales</taxon>
        <taxon>Menispermaceae</taxon>
        <taxon>Menispermoideae</taxon>
        <taxon>Cissampelideae</taxon>
        <taxon>Stephania</taxon>
    </lineage>
</organism>
<dbReference type="EMBL" id="JBBNAF010000006">
    <property type="protein sequence ID" value="KAK9135114.1"/>
    <property type="molecule type" value="Genomic_DNA"/>
</dbReference>
<keyword evidence="2" id="KW-1185">Reference proteome</keyword>
<accession>A0AAP0P9K5</accession>
<dbReference type="PANTHER" id="PTHR33116">
    <property type="entry name" value="REVERSE TRANSCRIPTASE ZINC-BINDING DOMAIN-CONTAINING PROTEIN-RELATED-RELATED"/>
    <property type="match status" value="1"/>
</dbReference>
<comment type="caution">
    <text evidence="1">The sequence shown here is derived from an EMBL/GenBank/DDBJ whole genome shotgun (WGS) entry which is preliminary data.</text>
</comment>
<reference evidence="1 2" key="1">
    <citation type="submission" date="2024-01" db="EMBL/GenBank/DDBJ databases">
        <title>Genome assemblies of Stephania.</title>
        <authorList>
            <person name="Yang L."/>
        </authorList>
    </citation>
    <scope>NUCLEOTIDE SEQUENCE [LARGE SCALE GENOMIC DNA]</scope>
    <source>
        <strain evidence="1">YNDBR</strain>
        <tissue evidence="1">Leaf</tissue>
    </source>
</reference>